<dbReference type="InterPro" id="IPR050232">
    <property type="entry name" value="FBL13/AtMIF1-like"/>
</dbReference>
<sequence>MIEARDSAYSIINEIRIDAPNLEFLRVFLVNSCARTLVLSDFPNMMEASLFVLPKVEHVDWVPKLLQAFSKTKKLELGGPTTKGKHSGPSSWTQPASVPSCVMTHLNILEFRRYPDLSEEREFFAYILQNALVLKTIIIYTNIGSYENEKEHILNEISAIPRGSSLCQVEEYSYLRWRHGHGDWRKEDTRYNSGDGATEERRDAPMVFNEGAETDGPEGATKPAEWDAEEPKRG</sequence>
<feature type="domain" description="FBD" evidence="2">
    <location>
        <begin position="100"/>
        <end position="172"/>
    </location>
</feature>
<keyword evidence="4" id="KW-1185">Reference proteome</keyword>
<evidence type="ECO:0000256" key="1">
    <source>
        <dbReference type="SAM" id="MobiDB-lite"/>
    </source>
</evidence>
<evidence type="ECO:0000313" key="4">
    <source>
        <dbReference type="Proteomes" id="UP001341840"/>
    </source>
</evidence>
<reference evidence="3 4" key="1">
    <citation type="journal article" date="2023" name="Plants (Basel)">
        <title>Bridging the Gap: Combining Genomics and Transcriptomics Approaches to Understand Stylosanthes scabra, an Orphan Legume from the Brazilian Caatinga.</title>
        <authorList>
            <person name="Ferreira-Neto J.R.C."/>
            <person name="da Silva M.D."/>
            <person name="Binneck E."/>
            <person name="de Melo N.F."/>
            <person name="da Silva R.H."/>
            <person name="de Melo A.L.T.M."/>
            <person name="Pandolfi V."/>
            <person name="Bustamante F.O."/>
            <person name="Brasileiro-Vidal A.C."/>
            <person name="Benko-Iseppon A.M."/>
        </authorList>
    </citation>
    <scope>NUCLEOTIDE SEQUENCE [LARGE SCALE GENOMIC DNA]</scope>
    <source>
        <tissue evidence="3">Leaves</tissue>
    </source>
</reference>
<evidence type="ECO:0000259" key="2">
    <source>
        <dbReference type="SMART" id="SM00579"/>
    </source>
</evidence>
<accession>A0ABU6T6T4</accession>
<protein>
    <recommendedName>
        <fullName evidence="2">FBD domain-containing protein</fullName>
    </recommendedName>
</protein>
<name>A0ABU6T6T4_9FABA</name>
<dbReference type="PANTHER" id="PTHR31900:SF30">
    <property type="entry name" value="SUPERFAMILY PROTEIN, PUTATIVE-RELATED"/>
    <property type="match status" value="1"/>
</dbReference>
<dbReference type="Pfam" id="PF08387">
    <property type="entry name" value="FBD"/>
    <property type="match status" value="1"/>
</dbReference>
<dbReference type="InterPro" id="IPR006566">
    <property type="entry name" value="FBD"/>
</dbReference>
<comment type="caution">
    <text evidence="3">The sequence shown here is derived from an EMBL/GenBank/DDBJ whole genome shotgun (WGS) entry which is preliminary data.</text>
</comment>
<gene>
    <name evidence="3" type="ORF">PIB30_015642</name>
</gene>
<dbReference type="PANTHER" id="PTHR31900">
    <property type="entry name" value="F-BOX/RNI SUPERFAMILY PROTEIN-RELATED"/>
    <property type="match status" value="1"/>
</dbReference>
<dbReference type="SMART" id="SM00579">
    <property type="entry name" value="FBD"/>
    <property type="match status" value="1"/>
</dbReference>
<evidence type="ECO:0000313" key="3">
    <source>
        <dbReference type="EMBL" id="MED6144427.1"/>
    </source>
</evidence>
<dbReference type="Proteomes" id="UP001341840">
    <property type="component" value="Unassembled WGS sequence"/>
</dbReference>
<proteinExistence type="predicted"/>
<organism evidence="3 4">
    <name type="scientific">Stylosanthes scabra</name>
    <dbReference type="NCBI Taxonomy" id="79078"/>
    <lineage>
        <taxon>Eukaryota</taxon>
        <taxon>Viridiplantae</taxon>
        <taxon>Streptophyta</taxon>
        <taxon>Embryophyta</taxon>
        <taxon>Tracheophyta</taxon>
        <taxon>Spermatophyta</taxon>
        <taxon>Magnoliopsida</taxon>
        <taxon>eudicotyledons</taxon>
        <taxon>Gunneridae</taxon>
        <taxon>Pentapetalae</taxon>
        <taxon>rosids</taxon>
        <taxon>fabids</taxon>
        <taxon>Fabales</taxon>
        <taxon>Fabaceae</taxon>
        <taxon>Papilionoideae</taxon>
        <taxon>50 kb inversion clade</taxon>
        <taxon>dalbergioids sensu lato</taxon>
        <taxon>Dalbergieae</taxon>
        <taxon>Pterocarpus clade</taxon>
        <taxon>Stylosanthes</taxon>
    </lineage>
</organism>
<dbReference type="EMBL" id="JASCZI010090664">
    <property type="protein sequence ID" value="MED6144427.1"/>
    <property type="molecule type" value="Genomic_DNA"/>
</dbReference>
<feature type="region of interest" description="Disordered" evidence="1">
    <location>
        <begin position="186"/>
        <end position="234"/>
    </location>
</feature>